<sequence>MEHANALHGMQAGMPPGLQAAAAQKPKLDDQVLPPLRQDLRLIEGGAGGAKAGHEGQWKIHDPMAQRFFEIERDAVDLLSCWDASTVGAMRAQVVANTGREVSDESIAALLEFLQRHELVRPAAQQTFARVRRQAEGAKRSFGNKLLHSYLFFKVPLARPDAFLRKTQHLVRVCFQPMFWYVLAGMGLISLYLVSRQWDTFLHTFPDMFSVAGVATFGISLALVKTLHELGHGYATVRMGSRVTTMGVAFVVMTPILYTDTTDAWRLPNRRQRVLIDAAGMAVELIIAVIATYLWIFLPEGALRHAAFALATTSWIMSIAVNCNPLMRFDGYYLFSDLIGEPNLQERAFAMGRWFLREQLFGYGDEQPEPAEGRQRLLLIGFAYATWVYRFFLFMGIAFLVYHFFFKVLGIFMFAVEMGWFIVMPIWREVQVWLKRRAETGARVRVTAVVTLGLVFAFLVPFPYMVRIPAVLTAAEQAPSFAPRPARIEQILVKTGDPVKAGQVMMKLSAPEIEQQLQAAFDRAALLEERMGRRAADSRDLSDSLVLARELRLERDRIEGLQREKARLVVQAPMDGVVMEIAPELHSGRWINATTMLVLVGKPGTLEARGYIDSEDLERIQDGDKGTFVDEHHVAATRDIQVKRIGAAASDTLDNWLLASTFGGPIDARAEGKKARSEHAMFEIAASVSNADGSGPRTELRGEMHVRGDFQSMAWRVFKRVTHVLVREGAA</sequence>
<feature type="domain" description="Peptidase M50" evidence="12">
    <location>
        <begin position="217"/>
        <end position="320"/>
    </location>
</feature>
<organism evidence="13 14">
    <name type="scientific">Variovorax rhizosphaerae</name>
    <dbReference type="NCBI Taxonomy" id="1836200"/>
    <lineage>
        <taxon>Bacteria</taxon>
        <taxon>Pseudomonadati</taxon>
        <taxon>Pseudomonadota</taxon>
        <taxon>Betaproteobacteria</taxon>
        <taxon>Burkholderiales</taxon>
        <taxon>Comamonadaceae</taxon>
        <taxon>Variovorax</taxon>
    </lineage>
</organism>
<reference evidence="13 14" key="1">
    <citation type="submission" date="2024-03" db="EMBL/GenBank/DDBJ databases">
        <title>Novel species of the genus Variovorax.</title>
        <authorList>
            <person name="Liu Q."/>
            <person name="Xin Y.-H."/>
        </authorList>
    </citation>
    <scope>NUCLEOTIDE SEQUENCE [LARGE SCALE GENOMIC DNA]</scope>
    <source>
        <strain evidence="13 14">KACC 18900</strain>
    </source>
</reference>
<evidence type="ECO:0000259" key="12">
    <source>
        <dbReference type="Pfam" id="PF02163"/>
    </source>
</evidence>
<evidence type="ECO:0000256" key="9">
    <source>
        <dbReference type="SAM" id="Coils"/>
    </source>
</evidence>
<dbReference type="EMBL" id="JBBKZT010000012">
    <property type="protein sequence ID" value="MEJ8849747.1"/>
    <property type="molecule type" value="Genomic_DNA"/>
</dbReference>
<evidence type="ECO:0000256" key="4">
    <source>
        <dbReference type="ARBA" id="ARBA00007931"/>
    </source>
</evidence>
<keyword evidence="5 11" id="KW-0812">Transmembrane</keyword>
<accession>A0ABU8WQ98</accession>
<feature type="transmembrane region" description="Helical" evidence="11">
    <location>
        <begin position="239"/>
        <end position="258"/>
    </location>
</feature>
<dbReference type="RefSeq" id="WP_340344873.1">
    <property type="nucleotide sequence ID" value="NZ_JBBKZT010000012.1"/>
</dbReference>
<keyword evidence="8 11" id="KW-0472">Membrane</keyword>
<gene>
    <name evidence="13" type="ORF">WKW82_24080</name>
</gene>
<dbReference type="Gene3D" id="2.40.50.100">
    <property type="match status" value="1"/>
</dbReference>
<name>A0ABU8WQ98_9BURK</name>
<feature type="transmembrane region" description="Helical" evidence="11">
    <location>
        <begin position="207"/>
        <end position="227"/>
    </location>
</feature>
<dbReference type="InterPro" id="IPR008915">
    <property type="entry name" value="Peptidase_M50"/>
</dbReference>
<evidence type="ECO:0000256" key="11">
    <source>
        <dbReference type="SAM" id="Phobius"/>
    </source>
</evidence>
<feature type="region of interest" description="Disordered" evidence="10">
    <location>
        <begin position="1"/>
        <end position="27"/>
    </location>
</feature>
<feature type="transmembrane region" description="Helical" evidence="11">
    <location>
        <begin position="448"/>
        <end position="466"/>
    </location>
</feature>
<comment type="cofactor">
    <cofactor evidence="1">
        <name>Zn(2+)</name>
        <dbReference type="ChEBI" id="CHEBI:29105"/>
    </cofactor>
</comment>
<comment type="subcellular location">
    <subcellularLocation>
        <location evidence="3">Cell envelope</location>
    </subcellularLocation>
    <subcellularLocation>
        <location evidence="2">Membrane</location>
        <topology evidence="2">Multi-pass membrane protein</topology>
    </subcellularLocation>
</comment>
<evidence type="ECO:0000256" key="10">
    <source>
        <dbReference type="SAM" id="MobiDB-lite"/>
    </source>
</evidence>
<evidence type="ECO:0000256" key="7">
    <source>
        <dbReference type="ARBA" id="ARBA00023054"/>
    </source>
</evidence>
<evidence type="ECO:0000313" key="13">
    <source>
        <dbReference type="EMBL" id="MEJ8849747.1"/>
    </source>
</evidence>
<dbReference type="InterPro" id="IPR050465">
    <property type="entry name" value="UPF0194_transport"/>
</dbReference>
<feature type="transmembrane region" description="Helical" evidence="11">
    <location>
        <begin position="302"/>
        <end position="321"/>
    </location>
</feature>
<keyword evidence="6 11" id="KW-1133">Transmembrane helix</keyword>
<keyword evidence="14" id="KW-1185">Reference proteome</keyword>
<dbReference type="PANTHER" id="PTHR32347">
    <property type="entry name" value="EFFLUX SYSTEM COMPONENT YKNX-RELATED"/>
    <property type="match status" value="1"/>
</dbReference>
<proteinExistence type="inferred from homology"/>
<dbReference type="Proteomes" id="UP001385892">
    <property type="component" value="Unassembled WGS sequence"/>
</dbReference>
<protein>
    <submittedName>
        <fullName evidence="13">HlyD family efflux transporter periplasmic adaptor subunit</fullName>
    </submittedName>
</protein>
<feature type="transmembrane region" description="Helical" evidence="11">
    <location>
        <begin position="377"/>
        <end position="402"/>
    </location>
</feature>
<dbReference type="Pfam" id="PF02163">
    <property type="entry name" value="Peptidase_M50"/>
    <property type="match status" value="1"/>
</dbReference>
<evidence type="ECO:0000256" key="3">
    <source>
        <dbReference type="ARBA" id="ARBA00004196"/>
    </source>
</evidence>
<comment type="similarity">
    <text evidence="4">Belongs to the peptidase M50B family.</text>
</comment>
<evidence type="ECO:0000256" key="5">
    <source>
        <dbReference type="ARBA" id="ARBA00022692"/>
    </source>
</evidence>
<comment type="caution">
    <text evidence="13">The sequence shown here is derived from an EMBL/GenBank/DDBJ whole genome shotgun (WGS) entry which is preliminary data.</text>
</comment>
<evidence type="ECO:0000256" key="1">
    <source>
        <dbReference type="ARBA" id="ARBA00001947"/>
    </source>
</evidence>
<evidence type="ECO:0000313" key="14">
    <source>
        <dbReference type="Proteomes" id="UP001385892"/>
    </source>
</evidence>
<evidence type="ECO:0000256" key="6">
    <source>
        <dbReference type="ARBA" id="ARBA00022989"/>
    </source>
</evidence>
<feature type="coiled-coil region" evidence="9">
    <location>
        <begin position="510"/>
        <end position="571"/>
    </location>
</feature>
<keyword evidence="7 9" id="KW-0175">Coiled coil</keyword>
<evidence type="ECO:0000256" key="8">
    <source>
        <dbReference type="ARBA" id="ARBA00023136"/>
    </source>
</evidence>
<feature type="transmembrane region" description="Helical" evidence="11">
    <location>
        <begin position="408"/>
        <end position="427"/>
    </location>
</feature>
<feature type="transmembrane region" description="Helical" evidence="11">
    <location>
        <begin position="274"/>
        <end position="296"/>
    </location>
</feature>
<evidence type="ECO:0000256" key="2">
    <source>
        <dbReference type="ARBA" id="ARBA00004141"/>
    </source>
</evidence>
<feature type="transmembrane region" description="Helical" evidence="11">
    <location>
        <begin position="178"/>
        <end position="195"/>
    </location>
</feature>